<feature type="transmembrane region" description="Helical" evidence="7">
    <location>
        <begin position="306"/>
        <end position="326"/>
    </location>
</feature>
<dbReference type="PANTHER" id="PTHR23513">
    <property type="entry name" value="INTEGRAL MEMBRANE EFFLUX PROTEIN-RELATED"/>
    <property type="match status" value="1"/>
</dbReference>
<dbReference type="PANTHER" id="PTHR23513:SF11">
    <property type="entry name" value="STAPHYLOFERRIN A TRANSPORTER"/>
    <property type="match status" value="1"/>
</dbReference>
<feature type="transmembrane region" description="Helical" evidence="7">
    <location>
        <begin position="282"/>
        <end position="300"/>
    </location>
</feature>
<dbReference type="EMBL" id="JBHSOJ010000016">
    <property type="protein sequence ID" value="MFC5631287.1"/>
    <property type="molecule type" value="Genomic_DNA"/>
</dbReference>
<evidence type="ECO:0000313" key="10">
    <source>
        <dbReference type="Proteomes" id="UP001596110"/>
    </source>
</evidence>
<evidence type="ECO:0000256" key="4">
    <source>
        <dbReference type="ARBA" id="ARBA00022692"/>
    </source>
</evidence>
<dbReference type="InterPro" id="IPR020846">
    <property type="entry name" value="MFS_dom"/>
</dbReference>
<evidence type="ECO:0000256" key="5">
    <source>
        <dbReference type="ARBA" id="ARBA00022989"/>
    </source>
</evidence>
<evidence type="ECO:0000259" key="8">
    <source>
        <dbReference type="PROSITE" id="PS50850"/>
    </source>
</evidence>
<dbReference type="RefSeq" id="WP_156805223.1">
    <property type="nucleotide sequence ID" value="NZ_JBHSOJ010000016.1"/>
</dbReference>
<keyword evidence="10" id="KW-1185">Reference proteome</keyword>
<feature type="transmembrane region" description="Helical" evidence="7">
    <location>
        <begin position="95"/>
        <end position="117"/>
    </location>
</feature>
<evidence type="ECO:0000256" key="2">
    <source>
        <dbReference type="ARBA" id="ARBA00022448"/>
    </source>
</evidence>
<dbReference type="Gene3D" id="1.20.1250.20">
    <property type="entry name" value="MFS general substrate transporter like domains"/>
    <property type="match status" value="1"/>
</dbReference>
<keyword evidence="4 7" id="KW-0812">Transmembrane</keyword>
<feature type="transmembrane region" description="Helical" evidence="7">
    <location>
        <begin position="219"/>
        <end position="240"/>
    </location>
</feature>
<keyword evidence="2" id="KW-0813">Transport</keyword>
<evidence type="ECO:0000256" key="7">
    <source>
        <dbReference type="SAM" id="Phobius"/>
    </source>
</evidence>
<gene>
    <name evidence="9" type="ORF">ACFPQ3_06785</name>
</gene>
<feature type="transmembrane region" description="Helical" evidence="7">
    <location>
        <begin position="71"/>
        <end position="89"/>
    </location>
</feature>
<sequence>MNQNAVKLLLSRAINKLGDVLFDYGNTTFMATMGTIGQQFLGIYQIAELLVSIILNPFGGAISDRFSRRKILLWTDGLGAVVCLLVAFLPNQTAMLYGLIGVNVILAISSSFSSPSYKAYVPEIVDKNNLVRYNSDLETAVQIIKVSAPLLAYWILKCVGIRMTLVIDSVTFLLSFLALYLIHQPDASKENSRAETIDVKGILSDIWEGFTYIRRKQDVFFLLLIASLLNIFAAMLGFLLPFSNQILNHDTAYATLLTMAAIGALIGAVLARKVSNQTHNMLIFLMISGLGICIIGLAAVLELPVYLSYAGNLLSEASMAIFNIHFFSQVQQLVEKAYMGRVISTIYTVAILLMPLGTLTMTLWSASISPWSFLWIGIGFTLTGMLSLLYSHQMK</sequence>
<keyword evidence="5 7" id="KW-1133">Transmembrane helix</keyword>
<feature type="transmembrane region" description="Helical" evidence="7">
    <location>
        <begin position="40"/>
        <end position="59"/>
    </location>
</feature>
<dbReference type="Proteomes" id="UP001596110">
    <property type="component" value="Unassembled WGS sequence"/>
</dbReference>
<feature type="domain" description="Major facilitator superfamily (MFS) profile" evidence="8">
    <location>
        <begin position="1"/>
        <end position="395"/>
    </location>
</feature>
<evidence type="ECO:0000256" key="1">
    <source>
        <dbReference type="ARBA" id="ARBA00004651"/>
    </source>
</evidence>
<dbReference type="InterPro" id="IPR011701">
    <property type="entry name" value="MFS"/>
</dbReference>
<evidence type="ECO:0000256" key="6">
    <source>
        <dbReference type="ARBA" id="ARBA00023136"/>
    </source>
</evidence>
<comment type="caution">
    <text evidence="9">The sequence shown here is derived from an EMBL/GenBank/DDBJ whole genome shotgun (WGS) entry which is preliminary data.</text>
</comment>
<organism evidence="9 10">
    <name type="scientific">Streptococcus caledonicus</name>
    <dbReference type="NCBI Taxonomy" id="2614158"/>
    <lineage>
        <taxon>Bacteria</taxon>
        <taxon>Bacillati</taxon>
        <taxon>Bacillota</taxon>
        <taxon>Bacilli</taxon>
        <taxon>Lactobacillales</taxon>
        <taxon>Streptococcaceae</taxon>
        <taxon>Streptococcus</taxon>
    </lineage>
</organism>
<keyword evidence="6 7" id="KW-0472">Membrane</keyword>
<reference evidence="10" key="1">
    <citation type="journal article" date="2019" name="Int. J. Syst. Evol. Microbiol.">
        <title>The Global Catalogue of Microorganisms (GCM) 10K type strain sequencing project: providing services to taxonomists for standard genome sequencing and annotation.</title>
        <authorList>
            <consortium name="The Broad Institute Genomics Platform"/>
            <consortium name="The Broad Institute Genome Sequencing Center for Infectious Disease"/>
            <person name="Wu L."/>
            <person name="Ma J."/>
        </authorList>
    </citation>
    <scope>NUCLEOTIDE SEQUENCE [LARGE SCALE GENOMIC DNA]</scope>
    <source>
        <strain evidence="10">DT43</strain>
    </source>
</reference>
<proteinExistence type="predicted"/>
<dbReference type="InterPro" id="IPR036259">
    <property type="entry name" value="MFS_trans_sf"/>
</dbReference>
<keyword evidence="3" id="KW-1003">Cell membrane</keyword>
<dbReference type="SUPFAM" id="SSF103473">
    <property type="entry name" value="MFS general substrate transporter"/>
    <property type="match status" value="1"/>
</dbReference>
<name>A0ABW0UCL9_9STRE</name>
<accession>A0ABW0UCL9</accession>
<dbReference type="Pfam" id="PF07690">
    <property type="entry name" value="MFS_1"/>
    <property type="match status" value="1"/>
</dbReference>
<comment type="subcellular location">
    <subcellularLocation>
        <location evidence="1">Cell membrane</location>
        <topology evidence="1">Multi-pass membrane protein</topology>
    </subcellularLocation>
</comment>
<evidence type="ECO:0000313" key="9">
    <source>
        <dbReference type="EMBL" id="MFC5631287.1"/>
    </source>
</evidence>
<feature type="transmembrane region" description="Helical" evidence="7">
    <location>
        <begin position="161"/>
        <end position="182"/>
    </location>
</feature>
<feature type="transmembrane region" description="Helical" evidence="7">
    <location>
        <begin position="346"/>
        <end position="366"/>
    </location>
</feature>
<feature type="transmembrane region" description="Helical" evidence="7">
    <location>
        <begin position="252"/>
        <end position="270"/>
    </location>
</feature>
<dbReference type="CDD" id="cd06173">
    <property type="entry name" value="MFS_MefA_like"/>
    <property type="match status" value="1"/>
</dbReference>
<feature type="transmembrane region" description="Helical" evidence="7">
    <location>
        <begin position="372"/>
        <end position="390"/>
    </location>
</feature>
<protein>
    <submittedName>
        <fullName evidence="9">MFS transporter</fullName>
    </submittedName>
</protein>
<evidence type="ECO:0000256" key="3">
    <source>
        <dbReference type="ARBA" id="ARBA00022475"/>
    </source>
</evidence>
<dbReference type="PROSITE" id="PS50850">
    <property type="entry name" value="MFS"/>
    <property type="match status" value="1"/>
</dbReference>